<dbReference type="Proteomes" id="UP001604277">
    <property type="component" value="Unassembled WGS sequence"/>
</dbReference>
<evidence type="ECO:0000313" key="3">
    <source>
        <dbReference type="Proteomes" id="UP001604277"/>
    </source>
</evidence>
<sequence length="131" mass="14708">MFNMIILVILLATLSFAHSQALIRFSNLERDSLNPLPKAALDSANDLTASIDISVLQERLTNMINLEEDSNNNYYLFVPFHPERRIDVDLGEHYSGPTLFYVELEEDAMIFENVKAQSDLKFGGGGGGNRQ</sequence>
<evidence type="ECO:0000313" key="2">
    <source>
        <dbReference type="EMBL" id="KAL2550885.1"/>
    </source>
</evidence>
<accession>A0ABD1WN34</accession>
<protein>
    <submittedName>
        <fullName evidence="2">Uncharacterized protein</fullName>
    </submittedName>
</protein>
<feature type="signal peptide" evidence="1">
    <location>
        <begin position="1"/>
        <end position="19"/>
    </location>
</feature>
<feature type="chain" id="PRO_5044832859" evidence="1">
    <location>
        <begin position="20"/>
        <end position="131"/>
    </location>
</feature>
<name>A0ABD1WN34_9LAMI</name>
<reference evidence="3" key="1">
    <citation type="submission" date="2024-07" db="EMBL/GenBank/DDBJ databases">
        <title>Two chromosome-level genome assemblies of Korean endemic species Abeliophyllum distichum and Forsythia ovata (Oleaceae).</title>
        <authorList>
            <person name="Jang H."/>
        </authorList>
    </citation>
    <scope>NUCLEOTIDE SEQUENCE [LARGE SCALE GENOMIC DNA]</scope>
</reference>
<comment type="caution">
    <text evidence="2">The sequence shown here is derived from an EMBL/GenBank/DDBJ whole genome shotgun (WGS) entry which is preliminary data.</text>
</comment>
<gene>
    <name evidence="2" type="ORF">Fot_12415</name>
</gene>
<proteinExistence type="predicted"/>
<organism evidence="2 3">
    <name type="scientific">Forsythia ovata</name>
    <dbReference type="NCBI Taxonomy" id="205694"/>
    <lineage>
        <taxon>Eukaryota</taxon>
        <taxon>Viridiplantae</taxon>
        <taxon>Streptophyta</taxon>
        <taxon>Embryophyta</taxon>
        <taxon>Tracheophyta</taxon>
        <taxon>Spermatophyta</taxon>
        <taxon>Magnoliopsida</taxon>
        <taxon>eudicotyledons</taxon>
        <taxon>Gunneridae</taxon>
        <taxon>Pentapetalae</taxon>
        <taxon>asterids</taxon>
        <taxon>lamiids</taxon>
        <taxon>Lamiales</taxon>
        <taxon>Oleaceae</taxon>
        <taxon>Forsythieae</taxon>
        <taxon>Forsythia</taxon>
    </lineage>
</organism>
<dbReference type="EMBL" id="JBFOLJ010000003">
    <property type="protein sequence ID" value="KAL2550885.1"/>
    <property type="molecule type" value="Genomic_DNA"/>
</dbReference>
<evidence type="ECO:0000256" key="1">
    <source>
        <dbReference type="SAM" id="SignalP"/>
    </source>
</evidence>
<dbReference type="AlphaFoldDB" id="A0ABD1WN34"/>
<keyword evidence="3" id="KW-1185">Reference proteome</keyword>
<keyword evidence="1" id="KW-0732">Signal</keyword>